<protein>
    <submittedName>
        <fullName evidence="1">Uncharacterized protein</fullName>
    </submittedName>
</protein>
<organism evidence="1 2">
    <name type="scientific">Pseudocercospora musae</name>
    <dbReference type="NCBI Taxonomy" id="113226"/>
    <lineage>
        <taxon>Eukaryota</taxon>
        <taxon>Fungi</taxon>
        <taxon>Dikarya</taxon>
        <taxon>Ascomycota</taxon>
        <taxon>Pezizomycotina</taxon>
        <taxon>Dothideomycetes</taxon>
        <taxon>Dothideomycetidae</taxon>
        <taxon>Mycosphaerellales</taxon>
        <taxon>Mycosphaerellaceae</taxon>
        <taxon>Pseudocercospora</taxon>
    </lineage>
</organism>
<dbReference type="EMBL" id="LFZO01000275">
    <property type="protein sequence ID" value="KXT10241.1"/>
    <property type="molecule type" value="Genomic_DNA"/>
</dbReference>
<dbReference type="AlphaFoldDB" id="A0A139I656"/>
<keyword evidence="2" id="KW-1185">Reference proteome</keyword>
<dbReference type="Proteomes" id="UP000073492">
    <property type="component" value="Unassembled WGS sequence"/>
</dbReference>
<reference evidence="1 2" key="1">
    <citation type="submission" date="2015-07" db="EMBL/GenBank/DDBJ databases">
        <title>Comparative genomics of the Sigatoka disease complex on banana suggests a link between parallel evolutionary changes in Pseudocercospora fijiensis and Pseudocercospora eumusae and increased virulence on the banana host.</title>
        <authorList>
            <person name="Chang T.-C."/>
            <person name="Salvucci A."/>
            <person name="Crous P.W."/>
            <person name="Stergiopoulos I."/>
        </authorList>
    </citation>
    <scope>NUCLEOTIDE SEQUENCE [LARGE SCALE GENOMIC DNA]</scope>
    <source>
        <strain evidence="1 2">CBS 116634</strain>
    </source>
</reference>
<sequence length="98" mass="10706">MRLNLCVEELHGDRKAETRPKQEDSRRFAMPNFRSPIMLDRAWSGLHGKPGPVGMALELLGKVALVMLETSYGVILACASAALTQQESIGVVQGLQQS</sequence>
<evidence type="ECO:0000313" key="1">
    <source>
        <dbReference type="EMBL" id="KXT10241.1"/>
    </source>
</evidence>
<name>A0A139I656_9PEZI</name>
<gene>
    <name evidence="1" type="ORF">AC579_2960</name>
</gene>
<comment type="caution">
    <text evidence="1">The sequence shown here is derived from an EMBL/GenBank/DDBJ whole genome shotgun (WGS) entry which is preliminary data.</text>
</comment>
<evidence type="ECO:0000313" key="2">
    <source>
        <dbReference type="Proteomes" id="UP000073492"/>
    </source>
</evidence>
<proteinExistence type="predicted"/>
<accession>A0A139I656</accession>
<dbReference type="OrthoDB" id="2133190at2759"/>